<keyword evidence="3" id="KW-1185">Reference proteome</keyword>
<dbReference type="Proteomes" id="UP000001745">
    <property type="component" value="Unassembled WGS sequence"/>
</dbReference>
<proteinExistence type="predicted"/>
<gene>
    <name evidence="2" type="ORF">TSTA_059870</name>
</gene>
<feature type="region of interest" description="Disordered" evidence="1">
    <location>
        <begin position="39"/>
        <end position="66"/>
    </location>
</feature>
<protein>
    <submittedName>
        <fullName evidence="2">Uncharacterized protein</fullName>
    </submittedName>
</protein>
<feature type="compositionally biased region" description="Low complexity" evidence="1">
    <location>
        <begin position="57"/>
        <end position="66"/>
    </location>
</feature>
<name>B8LTB5_TALSN</name>
<dbReference type="OrthoDB" id="5549573at2759"/>
<dbReference type="VEuPathDB" id="FungiDB:TSTA_059870"/>
<dbReference type="InParanoid" id="B8LTB5"/>
<dbReference type="AlphaFoldDB" id="B8LTB5"/>
<dbReference type="GeneID" id="8102701"/>
<evidence type="ECO:0000256" key="1">
    <source>
        <dbReference type="SAM" id="MobiDB-lite"/>
    </source>
</evidence>
<reference evidence="3" key="1">
    <citation type="journal article" date="2015" name="Genome Announc.">
        <title>Genome sequence of the AIDS-associated pathogen Penicillium marneffei (ATCC18224) and its near taxonomic relative Talaromyces stipitatus (ATCC10500).</title>
        <authorList>
            <person name="Nierman W.C."/>
            <person name="Fedorova-Abrams N.D."/>
            <person name="Andrianopoulos A."/>
        </authorList>
    </citation>
    <scope>NUCLEOTIDE SEQUENCE [LARGE SCALE GENOMIC DNA]</scope>
    <source>
        <strain evidence="3">ATCC 10500 / CBS 375.48 / QM 6759 / NRRL 1006</strain>
    </source>
</reference>
<dbReference type="HOGENOM" id="CLU_1289704_0_0_1"/>
<evidence type="ECO:0000313" key="3">
    <source>
        <dbReference type="Proteomes" id="UP000001745"/>
    </source>
</evidence>
<dbReference type="EMBL" id="EQ962652">
    <property type="protein sequence ID" value="EED22489.1"/>
    <property type="molecule type" value="Genomic_DNA"/>
</dbReference>
<accession>B8LTB5</accession>
<dbReference type="eggNOG" id="ENOG502SECT">
    <property type="taxonomic scope" value="Eukaryota"/>
</dbReference>
<sequence>MKPLLGTLVLQSDITPLEISHVQAVRTVHQSKSVRTILDDDSSEDELTQPSIHEAPQEPTEPAQEADTLMTTNLEDSTWANNQLTAGNRGTRSRCISLVRARCKIMISWLSTYINKHTDPLTTYSLALKGSFHILLQPTPKEEYKKRPRVCFYVNRGLDPATWEVQYYNRDLSTLTLHTAAHGTIYIHNIYNLGVNSNKESVISALQTAMAPRV</sequence>
<organism evidence="2 3">
    <name type="scientific">Talaromyces stipitatus (strain ATCC 10500 / CBS 375.48 / QM 6759 / NRRL 1006)</name>
    <name type="common">Penicillium stipitatum</name>
    <dbReference type="NCBI Taxonomy" id="441959"/>
    <lineage>
        <taxon>Eukaryota</taxon>
        <taxon>Fungi</taxon>
        <taxon>Dikarya</taxon>
        <taxon>Ascomycota</taxon>
        <taxon>Pezizomycotina</taxon>
        <taxon>Eurotiomycetes</taxon>
        <taxon>Eurotiomycetidae</taxon>
        <taxon>Eurotiales</taxon>
        <taxon>Trichocomaceae</taxon>
        <taxon>Talaromyces</taxon>
        <taxon>Talaromyces sect. Talaromyces</taxon>
    </lineage>
</organism>
<evidence type="ECO:0000313" key="2">
    <source>
        <dbReference type="EMBL" id="EED22489.1"/>
    </source>
</evidence>
<dbReference type="RefSeq" id="XP_002339876.1">
    <property type="nucleotide sequence ID" value="XM_002339835.1"/>
</dbReference>
<dbReference type="PhylomeDB" id="B8LTB5"/>